<protein>
    <recommendedName>
        <fullName evidence="6">Six-hairpin glycosidase-like</fullName>
    </recommendedName>
</protein>
<evidence type="ECO:0000313" key="5">
    <source>
        <dbReference type="Proteomes" id="UP000053732"/>
    </source>
</evidence>
<accession>A0A0G4P2H8</accession>
<dbReference type="STRING" id="1429867.A0A0G4P2H8"/>
<dbReference type="Pfam" id="PF16335">
    <property type="entry name" value="GtaA_6_Hairpin"/>
    <property type="match status" value="1"/>
</dbReference>
<evidence type="ECO:0000256" key="1">
    <source>
        <dbReference type="SAM" id="SignalP"/>
    </source>
</evidence>
<feature type="signal peptide" evidence="1">
    <location>
        <begin position="1"/>
        <end position="16"/>
    </location>
</feature>
<dbReference type="InterPro" id="IPR052743">
    <property type="entry name" value="Glutaminase_GtaA"/>
</dbReference>
<organism evidence="4 5">
    <name type="scientific">Penicillium camemberti (strain FM 013)</name>
    <dbReference type="NCBI Taxonomy" id="1429867"/>
    <lineage>
        <taxon>Eukaryota</taxon>
        <taxon>Fungi</taxon>
        <taxon>Dikarya</taxon>
        <taxon>Ascomycota</taxon>
        <taxon>Pezizomycotina</taxon>
        <taxon>Eurotiomycetes</taxon>
        <taxon>Eurotiomycetidae</taxon>
        <taxon>Eurotiales</taxon>
        <taxon>Aspergillaceae</taxon>
        <taxon>Penicillium</taxon>
    </lineage>
</organism>
<dbReference type="InterPro" id="IPR032514">
    <property type="entry name" value="GtaA_central"/>
</dbReference>
<feature type="domain" description="Glutaminase A N-terminal" evidence="3">
    <location>
        <begin position="99"/>
        <end position="317"/>
    </location>
</feature>
<dbReference type="PANTHER" id="PTHR31987">
    <property type="entry name" value="GLUTAMINASE A-RELATED"/>
    <property type="match status" value="1"/>
</dbReference>
<feature type="domain" description="Glutaminase A central" evidence="2">
    <location>
        <begin position="324"/>
        <end position="664"/>
    </location>
</feature>
<dbReference type="PANTHER" id="PTHR31987:SF14">
    <property type="entry name" value="PUTATIVE (AFU_ORTHOLOGUE AFUA_6G09910)-RELATED"/>
    <property type="match status" value="1"/>
</dbReference>
<evidence type="ECO:0008006" key="6">
    <source>
        <dbReference type="Google" id="ProtNLM"/>
    </source>
</evidence>
<feature type="chain" id="PRO_5005194986" description="Six-hairpin glycosidase-like" evidence="1">
    <location>
        <begin position="17"/>
        <end position="674"/>
    </location>
</feature>
<sequence length="674" mass="72856">MWFKAVFMIFASLCQGITYSPIKPPSYPLAVRSPYLSAWIPGNSVASLGSSRAQFWAGNDLIWTVSARVDGVAWNLFGVKLPLAGTQSGTVTKAAYTSTHSIFTVEAGARTFTLDFFSPVSPKNYLRQSLPFSYLTVTLAAGDSSSVQIYSDIDHSWVGQTNDVSWNYSSTNTTGVFEITGLDAATYSENANGQALWGSAVYATRPPTGGSLSTAAGPSASVRQSFISNGTLSDTHAEWTSTSVVGFSHDLGTTAEEVAVTFAVGHVREESINYFGAAQTGYYRAQYPNILDAVSYFLDDYSDANEESTTFDSLIQSTGVSSYGSNYSDILALSVRQVYGGIEITIPNDSLDTSNTRAFIKEISSDGNINTVDVIFATFPIFYLLSPDYIKLLLDPILEYTGSSAYNQPYAVHEIGANYPNATGHPSTGEEMPIEESGNIILLTHAYQLASGKTDLATTYASQLSQYASYLYESGLYPTSQLSLNDALGELANQTNLAVKAAVALASYGSITNNETYTSYGESFATKIWSDLGTADGTHFLIQYGIQPWFLVFNHYPDLLFDLGLFDEAYNATAKFYPTVRQQAGVPLDGALGWGQTNWQSFVAATVEGDAREVFIADLHAYLANGLNGAPFSDRYWVVDSGDYVAGESYSFRARPTLGSHFALAALSGKDIWG</sequence>
<evidence type="ECO:0000259" key="3">
    <source>
        <dbReference type="Pfam" id="PF17168"/>
    </source>
</evidence>
<dbReference type="InterPro" id="IPR033433">
    <property type="entry name" value="GtaA_N"/>
</dbReference>
<dbReference type="Pfam" id="PF17168">
    <property type="entry name" value="DUF5127"/>
    <property type="match status" value="1"/>
</dbReference>
<dbReference type="EMBL" id="HG793137">
    <property type="protein sequence ID" value="CRL20531.1"/>
    <property type="molecule type" value="Genomic_DNA"/>
</dbReference>
<keyword evidence="1" id="KW-0732">Signal</keyword>
<dbReference type="AlphaFoldDB" id="A0A0G4P2H8"/>
<evidence type="ECO:0000313" key="4">
    <source>
        <dbReference type="EMBL" id="CRL20531.1"/>
    </source>
</evidence>
<keyword evidence="5" id="KW-1185">Reference proteome</keyword>
<dbReference type="Proteomes" id="UP000053732">
    <property type="component" value="Unassembled WGS sequence"/>
</dbReference>
<evidence type="ECO:0000259" key="2">
    <source>
        <dbReference type="Pfam" id="PF16335"/>
    </source>
</evidence>
<name>A0A0G4P2H8_PENC3</name>
<proteinExistence type="predicted"/>
<reference evidence="4 5" key="1">
    <citation type="journal article" date="2014" name="Nat. Commun.">
        <title>Multiple recent horizontal transfers of a large genomic region in cheese making fungi.</title>
        <authorList>
            <person name="Cheeseman K."/>
            <person name="Ropars J."/>
            <person name="Renault P."/>
            <person name="Dupont J."/>
            <person name="Gouzy J."/>
            <person name="Branca A."/>
            <person name="Abraham A.L."/>
            <person name="Ceppi M."/>
            <person name="Conseiller E."/>
            <person name="Debuchy R."/>
            <person name="Malagnac F."/>
            <person name="Goarin A."/>
            <person name="Silar P."/>
            <person name="Lacoste S."/>
            <person name="Sallet E."/>
            <person name="Bensimon A."/>
            <person name="Giraud T."/>
            <person name="Brygoo Y."/>
        </authorList>
    </citation>
    <scope>NUCLEOTIDE SEQUENCE [LARGE SCALE GENOMIC DNA]</scope>
    <source>
        <strain evidence="5">FM 013</strain>
    </source>
</reference>
<gene>
    <name evidence="4" type="ORF">PCAMFM013_S004g000472</name>
</gene>